<sequence length="59" mass="6710">MDKKINESSDERSLTTEESHITQESKVKKLETKEGAPPEFPIEGHLVEKKESKTEPDLT</sequence>
<comment type="caution">
    <text evidence="2">The sequence shown here is derived from an EMBL/GenBank/DDBJ whole genome shotgun (WGS) entry which is preliminary data.</text>
</comment>
<feature type="region of interest" description="Disordered" evidence="1">
    <location>
        <begin position="1"/>
        <end position="59"/>
    </location>
</feature>
<dbReference type="AlphaFoldDB" id="A0A426TSP1"/>
<feature type="compositionally biased region" description="Basic and acidic residues" evidence="1">
    <location>
        <begin position="45"/>
        <end position="59"/>
    </location>
</feature>
<accession>A0A426TSP1</accession>
<protein>
    <submittedName>
        <fullName evidence="2">Uncharacterized protein</fullName>
    </submittedName>
</protein>
<evidence type="ECO:0000313" key="3">
    <source>
        <dbReference type="Proteomes" id="UP000280307"/>
    </source>
</evidence>
<dbReference type="EMBL" id="RSAS01000807">
    <property type="protein sequence ID" value="RRR67134.1"/>
    <property type="molecule type" value="Genomic_DNA"/>
</dbReference>
<organism evidence="2 3">
    <name type="scientific">Candidatus Viridilinea halotolerans</name>
    <dbReference type="NCBI Taxonomy" id="2491704"/>
    <lineage>
        <taxon>Bacteria</taxon>
        <taxon>Bacillati</taxon>
        <taxon>Chloroflexota</taxon>
        <taxon>Chloroflexia</taxon>
        <taxon>Chloroflexales</taxon>
        <taxon>Chloroflexineae</taxon>
        <taxon>Oscillochloridaceae</taxon>
        <taxon>Candidatus Viridilinea</taxon>
    </lineage>
</organism>
<gene>
    <name evidence="2" type="ORF">EI684_19470</name>
</gene>
<evidence type="ECO:0000256" key="1">
    <source>
        <dbReference type="SAM" id="MobiDB-lite"/>
    </source>
</evidence>
<evidence type="ECO:0000313" key="2">
    <source>
        <dbReference type="EMBL" id="RRR67134.1"/>
    </source>
</evidence>
<name>A0A426TSP1_9CHLR</name>
<proteinExistence type="predicted"/>
<feature type="compositionally biased region" description="Basic and acidic residues" evidence="1">
    <location>
        <begin position="1"/>
        <end position="36"/>
    </location>
</feature>
<dbReference type="Proteomes" id="UP000280307">
    <property type="component" value="Unassembled WGS sequence"/>
</dbReference>
<reference evidence="2 3" key="1">
    <citation type="submission" date="2018-12" db="EMBL/GenBank/DDBJ databases">
        <title>Genome Sequence of Candidatus Viridilinea halotolerans isolated from saline sulfide-rich spring.</title>
        <authorList>
            <person name="Grouzdev D.S."/>
            <person name="Burganskaya E.I."/>
            <person name="Krutkina M.S."/>
            <person name="Sukhacheva M.V."/>
            <person name="Gorlenko V.M."/>
        </authorList>
    </citation>
    <scope>NUCLEOTIDE SEQUENCE [LARGE SCALE GENOMIC DNA]</scope>
    <source>
        <strain evidence="2">Chok-6</strain>
    </source>
</reference>